<gene>
    <name evidence="1" type="ORF">FNL38_10821</name>
</gene>
<evidence type="ECO:0000313" key="1">
    <source>
        <dbReference type="EMBL" id="TYQ01172.1"/>
    </source>
</evidence>
<accession>A0A652YJ09</accession>
<proteinExistence type="predicted"/>
<reference evidence="1" key="1">
    <citation type="submission" date="2019-07" db="EMBL/GenBank/DDBJ databases">
        <title>Genomic Encyclopedia of Type Strains, Phase IV (KMG-IV): sequencing the most valuable type-strain genomes for metagenomic binning, comparative biology and taxonomic classification.</title>
        <authorList>
            <person name="Goeker M."/>
        </authorList>
    </citation>
    <scope>NUCLEOTIDE SEQUENCE</scope>
    <source>
        <strain evidence="1">DSM 44596</strain>
    </source>
</reference>
<sequence length="229" mass="24131">MGTDTTKIVIDFIARELPQSAWPHWTDGWAHEAEAAILDAAFSARAAYGTPTTGVRAVITRWRHHRQSDAPLDNLSALAAFAERGDELAVILDNRQRVPGNYSTKAEAAALGAASLVAVGCTGSADIGNTDAHRAAIMSVPGFGARTFDMLLFLSGTLTPDSVELLTRFATEAAGSAEPLGGVEATSLLAAVAAELDVPATTLTHAAWRYQRTAEQPRRPAKSVPVPAM</sequence>
<dbReference type="AlphaFoldDB" id="A0A652YJ09"/>
<comment type="caution">
    <text evidence="1">The sequence shown here is derived from an EMBL/GenBank/DDBJ whole genome shotgun (WGS) entry which is preliminary data.</text>
</comment>
<organism evidence="1">
    <name type="scientific">Nocardia globerula</name>
    <dbReference type="NCBI Taxonomy" id="1818"/>
    <lineage>
        <taxon>Bacteria</taxon>
        <taxon>Bacillati</taxon>
        <taxon>Actinomycetota</taxon>
        <taxon>Actinomycetes</taxon>
        <taxon>Mycobacteriales</taxon>
        <taxon>Nocardiaceae</taxon>
        <taxon>Nocardia</taxon>
    </lineage>
</organism>
<dbReference type="EMBL" id="VNIQ01000008">
    <property type="protein sequence ID" value="TYQ01172.1"/>
    <property type="molecule type" value="Genomic_DNA"/>
</dbReference>
<name>A0A652YJ09_NOCGL</name>
<protein>
    <submittedName>
        <fullName evidence="1">Uncharacterized protein</fullName>
    </submittedName>
</protein>